<dbReference type="AlphaFoldDB" id="A0A2M7SFR1"/>
<dbReference type="SUPFAM" id="SSF51445">
    <property type="entry name" value="(Trans)glycosidases"/>
    <property type="match status" value="1"/>
</dbReference>
<organism evidence="9 10">
    <name type="scientific">Candidatus Desantisbacteria bacterium CG_4_10_14_0_8_um_filter_48_22</name>
    <dbReference type="NCBI Taxonomy" id="1974543"/>
    <lineage>
        <taxon>Bacteria</taxon>
        <taxon>Candidatus Desantisiibacteriota</taxon>
    </lineage>
</organism>
<evidence type="ECO:0000313" key="9">
    <source>
        <dbReference type="EMBL" id="PIZ18123.1"/>
    </source>
</evidence>
<comment type="function">
    <text evidence="1">Alpha-L-fucosidase is responsible for hydrolyzing the alpha-1,6-linked fucose joined to the reducing-end N-acetylglucosamine of the carbohydrate moieties of glycoproteins.</text>
</comment>
<dbReference type="Pfam" id="PF01120">
    <property type="entry name" value="Alpha_L_fucos"/>
    <property type="match status" value="1"/>
</dbReference>
<evidence type="ECO:0000256" key="6">
    <source>
        <dbReference type="ARBA" id="ARBA00023295"/>
    </source>
</evidence>
<evidence type="ECO:0000313" key="10">
    <source>
        <dbReference type="Proteomes" id="UP000229307"/>
    </source>
</evidence>
<dbReference type="GO" id="GO:0016139">
    <property type="term" value="P:glycoside catabolic process"/>
    <property type="evidence" value="ECO:0007669"/>
    <property type="project" value="TreeGrafter"/>
</dbReference>
<dbReference type="InterPro" id="IPR017853">
    <property type="entry name" value="GH"/>
</dbReference>
<dbReference type="EMBL" id="PFMR01000034">
    <property type="protein sequence ID" value="PIZ18123.1"/>
    <property type="molecule type" value="Genomic_DNA"/>
</dbReference>
<name>A0A2M7SFR1_9BACT</name>
<evidence type="ECO:0000256" key="3">
    <source>
        <dbReference type="ARBA" id="ARBA00012662"/>
    </source>
</evidence>
<reference evidence="10" key="1">
    <citation type="submission" date="2017-09" db="EMBL/GenBank/DDBJ databases">
        <title>Depth-based differentiation of microbial function through sediment-hosted aquifers and enrichment of novel symbionts in the deep terrestrial subsurface.</title>
        <authorList>
            <person name="Probst A.J."/>
            <person name="Ladd B."/>
            <person name="Jarett J.K."/>
            <person name="Geller-Mcgrath D.E."/>
            <person name="Sieber C.M.K."/>
            <person name="Emerson J.B."/>
            <person name="Anantharaman K."/>
            <person name="Thomas B.C."/>
            <person name="Malmstrom R."/>
            <person name="Stieglmeier M."/>
            <person name="Klingl A."/>
            <person name="Woyke T."/>
            <person name="Ryan C.M."/>
            <person name="Banfield J.F."/>
        </authorList>
    </citation>
    <scope>NUCLEOTIDE SEQUENCE [LARGE SCALE GENOMIC DNA]</scope>
</reference>
<evidence type="ECO:0000259" key="8">
    <source>
        <dbReference type="Pfam" id="PF16757"/>
    </source>
</evidence>
<keyword evidence="5" id="KW-0378">Hydrolase</keyword>
<evidence type="ECO:0000256" key="5">
    <source>
        <dbReference type="ARBA" id="ARBA00022801"/>
    </source>
</evidence>
<dbReference type="PRINTS" id="PR00741">
    <property type="entry name" value="GLHYDRLASE29"/>
</dbReference>
<dbReference type="SMART" id="SM00812">
    <property type="entry name" value="Alpha_L_fucos"/>
    <property type="match status" value="1"/>
</dbReference>
<gene>
    <name evidence="9" type="ORF">COY52_01130</name>
</gene>
<evidence type="ECO:0000259" key="7">
    <source>
        <dbReference type="Pfam" id="PF01120"/>
    </source>
</evidence>
<comment type="caution">
    <text evidence="9">The sequence shown here is derived from an EMBL/GenBank/DDBJ whole genome shotgun (WGS) entry which is preliminary data.</text>
</comment>
<dbReference type="InterPro" id="IPR016286">
    <property type="entry name" value="FUC_metazoa-typ"/>
</dbReference>
<dbReference type="InterPro" id="IPR000933">
    <property type="entry name" value="Glyco_hydro_29"/>
</dbReference>
<dbReference type="Gene3D" id="3.20.20.80">
    <property type="entry name" value="Glycosidases"/>
    <property type="match status" value="1"/>
</dbReference>
<keyword evidence="4" id="KW-0732">Signal</keyword>
<evidence type="ECO:0000256" key="1">
    <source>
        <dbReference type="ARBA" id="ARBA00004071"/>
    </source>
</evidence>
<dbReference type="GO" id="GO:0006004">
    <property type="term" value="P:fucose metabolic process"/>
    <property type="evidence" value="ECO:0007669"/>
    <property type="project" value="InterPro"/>
</dbReference>
<dbReference type="Gene3D" id="2.60.40.1180">
    <property type="entry name" value="Golgi alpha-mannosidase II"/>
    <property type="match status" value="1"/>
</dbReference>
<dbReference type="Proteomes" id="UP000229307">
    <property type="component" value="Unassembled WGS sequence"/>
</dbReference>
<dbReference type="InterPro" id="IPR031919">
    <property type="entry name" value="Fucosidase_C"/>
</dbReference>
<feature type="domain" description="Alpha-L-fucosidase C-terminal" evidence="8">
    <location>
        <begin position="234"/>
        <end position="313"/>
    </location>
</feature>
<dbReference type="InterPro" id="IPR057739">
    <property type="entry name" value="Glyco_hydro_29_N"/>
</dbReference>
<accession>A0A2M7SFR1</accession>
<comment type="similarity">
    <text evidence="2">Belongs to the glycosyl hydrolase 29 family.</text>
</comment>
<dbReference type="PANTHER" id="PTHR10030:SF37">
    <property type="entry name" value="ALPHA-L-FUCOSIDASE-RELATED"/>
    <property type="match status" value="1"/>
</dbReference>
<evidence type="ECO:0000256" key="4">
    <source>
        <dbReference type="ARBA" id="ARBA00022729"/>
    </source>
</evidence>
<dbReference type="Pfam" id="PF16757">
    <property type="entry name" value="Fucosidase_C"/>
    <property type="match status" value="1"/>
</dbReference>
<dbReference type="EC" id="3.2.1.51" evidence="3"/>
<sequence>WFMDGGMQFDSDVKDPEYLDFYGPAHLKPDDKDLAAGREQPDKAYLEEWLVRICEMADKYQPQVVWFDWWINRESFKPYLQKFAAYYYNRGVEWKKGVAINYKDTAYPEGSAVFDIERGQLKGIRKHFWQTDTAVAKGSWGYIMNQDYKTAGSIIGDMVDIVSKNGALLLNIGPKPDGTIPEGDENILLEIGKWLDINGEAIYNTRPWEIFGEGPTEIEEGTFTDFKRGAFTPQDIRFTAISDTLYAILLAWPGKEAVIRSLPANKKLWFGDIKEVKMLGTFGQPLKFFCNGAGLTVQMPDIKPCDHAFVLKIS</sequence>
<dbReference type="InterPro" id="IPR013780">
    <property type="entry name" value="Glyco_hydro_b"/>
</dbReference>
<keyword evidence="6" id="KW-0326">Glycosidase</keyword>
<evidence type="ECO:0000256" key="2">
    <source>
        <dbReference type="ARBA" id="ARBA00007951"/>
    </source>
</evidence>
<dbReference type="GO" id="GO:0004560">
    <property type="term" value="F:alpha-L-fucosidase activity"/>
    <property type="evidence" value="ECO:0007669"/>
    <property type="project" value="InterPro"/>
</dbReference>
<dbReference type="GO" id="GO:0005764">
    <property type="term" value="C:lysosome"/>
    <property type="evidence" value="ECO:0007669"/>
    <property type="project" value="TreeGrafter"/>
</dbReference>
<proteinExistence type="inferred from homology"/>
<feature type="domain" description="Glycoside hydrolase family 29 N-terminal" evidence="7">
    <location>
        <begin position="37"/>
        <end position="200"/>
    </location>
</feature>
<feature type="non-terminal residue" evidence="9">
    <location>
        <position position="1"/>
    </location>
</feature>
<protein>
    <recommendedName>
        <fullName evidence="3">alpha-L-fucosidase</fullName>
        <ecNumber evidence="3">3.2.1.51</ecNumber>
    </recommendedName>
</protein>
<dbReference type="PANTHER" id="PTHR10030">
    <property type="entry name" value="ALPHA-L-FUCOSIDASE"/>
    <property type="match status" value="1"/>
</dbReference>